<dbReference type="Pfam" id="PF01593">
    <property type="entry name" value="Amino_oxidase"/>
    <property type="match status" value="3"/>
</dbReference>
<gene>
    <name evidence="3" type="ORF">DDW44_00490</name>
</gene>
<evidence type="ECO:0000313" key="4">
    <source>
        <dbReference type="Proteomes" id="UP000244900"/>
    </source>
</evidence>
<feature type="signal peptide" evidence="1">
    <location>
        <begin position="1"/>
        <end position="27"/>
    </location>
</feature>
<dbReference type="InterPro" id="IPR006311">
    <property type="entry name" value="TAT_signal"/>
</dbReference>
<dbReference type="InterPro" id="IPR050281">
    <property type="entry name" value="Flavin_monoamine_oxidase"/>
</dbReference>
<dbReference type="InterPro" id="IPR002937">
    <property type="entry name" value="Amino_oxidase"/>
</dbReference>
<dbReference type="Gene3D" id="3.90.660.10">
    <property type="match status" value="1"/>
</dbReference>
<evidence type="ECO:0000259" key="2">
    <source>
        <dbReference type="Pfam" id="PF01593"/>
    </source>
</evidence>
<evidence type="ECO:0000256" key="1">
    <source>
        <dbReference type="SAM" id="SignalP"/>
    </source>
</evidence>
<dbReference type="AlphaFoldDB" id="A0A2S1SLZ4"/>
<dbReference type="KEGG" id="stir:DDW44_00490"/>
<feature type="domain" description="Amine oxidase" evidence="2">
    <location>
        <begin position="41"/>
        <end position="117"/>
    </location>
</feature>
<dbReference type="PANTHER" id="PTHR10742">
    <property type="entry name" value="FLAVIN MONOAMINE OXIDASE"/>
    <property type="match status" value="1"/>
</dbReference>
<feature type="domain" description="Amine oxidase" evidence="2">
    <location>
        <begin position="134"/>
        <end position="202"/>
    </location>
</feature>
<dbReference type="Proteomes" id="UP000244900">
    <property type="component" value="Chromosome"/>
</dbReference>
<sequence length="447" mass="47758">MTSPDHDPARRRLLGSALAMAATGALASCAPGSVSRPGRPRTVPDPVAYLRTSWSADPFARCSYSYLAPSGLGARARAVLAAPVAERLFFAGEATSSEAPATTHGALESGRRAAAQVTDVAEEGERVAIVGSGFAGIGCARALVDEGYRVTVLEGRDRVGGRVWTRRIAGAPAEMGASWIHGSSGNVLTGILEHTGDPRHTFDYDNSTGGNDEAMRELARYERKLDDVEDPDEATVASVTPQRPSAALRTALTINYPLEYAAEPRQLSVTATLEGRSPEGPDLLLPLGYDRLLAHIRGDIPVRTRQVVTGIRYGPEGVTVALRDGSTVRADRVVVTVPIGVLKASAIDFEPALPDGKQEAVRALGAGLLDKLWLAFPRPFWDEDADVIEWFDPDDPGLWSWWVNGYKAFGEPVLLGLNGGDHARRLAGAGDEECVAGAMRALHRMHR</sequence>
<keyword evidence="4" id="KW-1185">Reference proteome</keyword>
<dbReference type="SUPFAM" id="SSF51905">
    <property type="entry name" value="FAD/NAD(P)-binding domain"/>
    <property type="match status" value="2"/>
</dbReference>
<name>A0A2S1SLZ4_9ACTN</name>
<dbReference type="InterPro" id="IPR036188">
    <property type="entry name" value="FAD/NAD-bd_sf"/>
</dbReference>
<keyword evidence="1" id="KW-0732">Signal</keyword>
<proteinExistence type="predicted"/>
<reference evidence="3 4" key="1">
    <citation type="submission" date="2018-05" db="EMBL/GenBank/DDBJ databases">
        <title>Complete genome sequence of sponge-derived Streptomyces sp. HNM0039.</title>
        <authorList>
            <person name="Huang X."/>
            <person name="Zhou S."/>
        </authorList>
    </citation>
    <scope>NUCLEOTIDE SEQUENCE [LARGE SCALE GENOMIC DNA]</scope>
    <source>
        <strain evidence="3 4">HNM0039</strain>
    </source>
</reference>
<dbReference type="GO" id="GO:0016491">
    <property type="term" value="F:oxidoreductase activity"/>
    <property type="evidence" value="ECO:0007669"/>
    <property type="project" value="InterPro"/>
</dbReference>
<feature type="chain" id="PRO_5015721353" description="Amine oxidase domain-containing protein" evidence="1">
    <location>
        <begin position="28"/>
        <end position="447"/>
    </location>
</feature>
<accession>A0A2S1SLZ4</accession>
<dbReference type="OrthoDB" id="337830at2"/>
<dbReference type="RefSeq" id="WP_108905173.1">
    <property type="nucleotide sequence ID" value="NZ_CP029188.1"/>
</dbReference>
<dbReference type="SUPFAM" id="SSF54373">
    <property type="entry name" value="FAD-linked reductases, C-terminal domain"/>
    <property type="match status" value="1"/>
</dbReference>
<dbReference type="EMBL" id="CP029188">
    <property type="protein sequence ID" value="AWI27418.1"/>
    <property type="molecule type" value="Genomic_DNA"/>
</dbReference>
<protein>
    <recommendedName>
        <fullName evidence="2">Amine oxidase domain-containing protein</fullName>
    </recommendedName>
</protein>
<dbReference type="PROSITE" id="PS51318">
    <property type="entry name" value="TAT"/>
    <property type="match status" value="1"/>
</dbReference>
<dbReference type="Gene3D" id="3.50.50.60">
    <property type="entry name" value="FAD/NAD(P)-binding domain"/>
    <property type="match status" value="2"/>
</dbReference>
<dbReference type="PRINTS" id="PR00419">
    <property type="entry name" value="ADXRDTASE"/>
</dbReference>
<evidence type="ECO:0000313" key="3">
    <source>
        <dbReference type="EMBL" id="AWI27418.1"/>
    </source>
</evidence>
<dbReference type="PANTHER" id="PTHR10742:SF410">
    <property type="entry name" value="LYSINE-SPECIFIC HISTONE DEMETHYLASE 2"/>
    <property type="match status" value="1"/>
</dbReference>
<feature type="domain" description="Amine oxidase" evidence="2">
    <location>
        <begin position="269"/>
        <end position="446"/>
    </location>
</feature>
<organism evidence="3 4">
    <name type="scientific">Streptomyces tirandamycinicus</name>
    <dbReference type="NCBI Taxonomy" id="2174846"/>
    <lineage>
        <taxon>Bacteria</taxon>
        <taxon>Bacillati</taxon>
        <taxon>Actinomycetota</taxon>
        <taxon>Actinomycetes</taxon>
        <taxon>Kitasatosporales</taxon>
        <taxon>Streptomycetaceae</taxon>
        <taxon>Streptomyces</taxon>
    </lineage>
</organism>